<dbReference type="Proteomes" id="UP000325606">
    <property type="component" value="Chromosome"/>
</dbReference>
<name>A0A5J6LF02_9GAMM</name>
<evidence type="ECO:0000259" key="1">
    <source>
        <dbReference type="PROSITE" id="PS51833"/>
    </source>
</evidence>
<dbReference type="AlphaFoldDB" id="A0A5J6LF02"/>
<dbReference type="KEGG" id="nik:F5I99_09785"/>
<dbReference type="SUPFAM" id="SSF55781">
    <property type="entry name" value="GAF domain-like"/>
    <property type="match status" value="1"/>
</dbReference>
<dbReference type="PANTHER" id="PTHR33525:SF4">
    <property type="entry name" value="CYCLIC DI-GMP PHOSPHODIESTERASE CDGJ"/>
    <property type="match status" value="1"/>
</dbReference>
<reference evidence="2 3" key="1">
    <citation type="submission" date="2019-09" db="EMBL/GenBank/DDBJ databases">
        <title>Nitrincola iocasae sp. nov., a bacterium isolated from the sediment collected at a cold seep field in South China Sea.</title>
        <authorList>
            <person name="Zhang H."/>
            <person name="Wang H."/>
            <person name="Li C."/>
        </authorList>
    </citation>
    <scope>NUCLEOTIDE SEQUENCE [LARGE SCALE GENOMIC DNA]</scope>
    <source>
        <strain evidence="2 3">KXZD1103</strain>
    </source>
</reference>
<dbReference type="Gene3D" id="3.30.450.40">
    <property type="match status" value="1"/>
</dbReference>
<dbReference type="InterPro" id="IPR013976">
    <property type="entry name" value="HDOD"/>
</dbReference>
<evidence type="ECO:0000313" key="2">
    <source>
        <dbReference type="EMBL" id="QEW06771.1"/>
    </source>
</evidence>
<dbReference type="EMBL" id="CP044222">
    <property type="protein sequence ID" value="QEW06771.1"/>
    <property type="molecule type" value="Genomic_DNA"/>
</dbReference>
<dbReference type="Pfam" id="PF08668">
    <property type="entry name" value="HDOD"/>
    <property type="match status" value="1"/>
</dbReference>
<organism evidence="2 3">
    <name type="scientific">Nitrincola iocasae</name>
    <dbReference type="NCBI Taxonomy" id="2614693"/>
    <lineage>
        <taxon>Bacteria</taxon>
        <taxon>Pseudomonadati</taxon>
        <taxon>Pseudomonadota</taxon>
        <taxon>Gammaproteobacteria</taxon>
        <taxon>Oceanospirillales</taxon>
        <taxon>Oceanospirillaceae</taxon>
        <taxon>Nitrincola</taxon>
    </lineage>
</organism>
<sequence length="535" mass="60079">MKTVTIDKCGISLKYQETLNTIYARLDRLGDLPVFSATVNHIRQISSAGDTDAMALAIAVMKDANLTTKLLRLANSNHYNRGSGKITAISRAVVLIGFERIRNLCMTLKLIESFGEKEPNSRVEDLLVTAVLNASTARDLALSAGIDDVEETYICGLLFSLGEIVVAFTLPDVYLSMLEQRKQRRLSWVNIQQQTLGGEFLTLGRDLIQSWGFSKRVVSSLRTGEPQPGVSEQERLNQQIVSGCHQLFEQVYQRSPQLEGDEYTEQLKLMSELTRQPAEKLEETLHHSVRQLCDHIDQYGLSHRALIPPVSASGNESLDELSRKVSFYVHARQEQQSTRKNQDDAYSAEQQKRLAEYNQLQLKYLEKMNELMTGQAPTTQVLLTCVEGIEASCSLERVVFCLSVNAGQQLVAKLLEGEQLDPVMSYFQLNRADKSSRLFFHIMDRGVALLVPDARDPGWQNRLPDDYLQSIRPGGLIVSPLTVSGKTLGLLYADKTETAGPVEDRDFRVFNQFLVQCRIALEMGKHFSTDLTKKV</sequence>
<feature type="domain" description="HDOD" evidence="1">
    <location>
        <begin position="32"/>
        <end position="227"/>
    </location>
</feature>
<gene>
    <name evidence="2" type="ORF">F5I99_09785</name>
</gene>
<dbReference type="InterPro" id="IPR029016">
    <property type="entry name" value="GAF-like_dom_sf"/>
</dbReference>
<dbReference type="SUPFAM" id="SSF109604">
    <property type="entry name" value="HD-domain/PDEase-like"/>
    <property type="match status" value="1"/>
</dbReference>
<dbReference type="InterPro" id="IPR052340">
    <property type="entry name" value="RNase_Y/CdgJ"/>
</dbReference>
<protein>
    <submittedName>
        <fullName evidence="2">HDOD domain-containing protein</fullName>
    </submittedName>
</protein>
<dbReference type="PROSITE" id="PS51833">
    <property type="entry name" value="HDOD"/>
    <property type="match status" value="1"/>
</dbReference>
<dbReference type="Gene3D" id="1.10.3210.10">
    <property type="entry name" value="Hypothetical protein af1432"/>
    <property type="match status" value="1"/>
</dbReference>
<dbReference type="PANTHER" id="PTHR33525">
    <property type="match status" value="1"/>
</dbReference>
<keyword evidence="3" id="KW-1185">Reference proteome</keyword>
<accession>A0A5J6LF02</accession>
<proteinExistence type="predicted"/>
<evidence type="ECO:0000313" key="3">
    <source>
        <dbReference type="Proteomes" id="UP000325606"/>
    </source>
</evidence>